<evidence type="ECO:0000259" key="19">
    <source>
        <dbReference type="SMART" id="SM00918"/>
    </source>
</evidence>
<dbReference type="Gene3D" id="3.40.50.2300">
    <property type="match status" value="1"/>
</dbReference>
<proteinExistence type="predicted"/>
<evidence type="ECO:0000256" key="1">
    <source>
        <dbReference type="ARBA" id="ARBA00004651"/>
    </source>
</evidence>
<feature type="site" description="Crucial to convey clamshell closure to channel opening" evidence="13">
    <location>
        <position position="743"/>
    </location>
</feature>
<keyword evidence="14" id="KW-1015">Disulfide bond</keyword>
<feature type="transmembrane region" description="Helical" evidence="16">
    <location>
        <begin position="905"/>
        <end position="927"/>
    </location>
</feature>
<keyword evidence="8" id="KW-0675">Receptor</keyword>
<evidence type="ECO:0000313" key="20">
    <source>
        <dbReference type="EMBL" id="VDL99218.1"/>
    </source>
</evidence>
<evidence type="ECO:0000256" key="14">
    <source>
        <dbReference type="PIRSR" id="PIRSR601508-3"/>
    </source>
</evidence>
<feature type="binding site" evidence="12">
    <location>
        <position position="814"/>
    </location>
    <ligand>
        <name>L-glutamate</name>
        <dbReference type="ChEBI" id="CHEBI:29985"/>
    </ligand>
</feature>
<dbReference type="Proteomes" id="UP000275846">
    <property type="component" value="Unassembled WGS sequence"/>
</dbReference>
<evidence type="ECO:0000256" key="5">
    <source>
        <dbReference type="ARBA" id="ARBA00022989"/>
    </source>
</evidence>
<dbReference type="InterPro" id="IPR019594">
    <property type="entry name" value="Glu/Gly-bd"/>
</dbReference>
<evidence type="ECO:0000256" key="9">
    <source>
        <dbReference type="ARBA" id="ARBA00023180"/>
    </source>
</evidence>
<feature type="binding site" evidence="12">
    <location>
        <position position="606"/>
    </location>
    <ligand>
        <name>L-glutamate</name>
        <dbReference type="ChEBI" id="CHEBI:29985"/>
    </ligand>
</feature>
<gene>
    <name evidence="20" type="ORF">SSLN_LOCUS12833</name>
</gene>
<sequence>MRSSSAAFTVLLLLVLFLLLSTTKSQNSANNVITVILSAQSQPPAEGSAATGAKVGARAKKKVVDILRRIAQKKDTPKLAIHVIQENKATTVMAALCHALAAERATAVGSLPPTVAHLITSLATTFALPYITWDGDLNRGSGATNYFLHETSSRPTSSPGCHIFSVRPGITQPLLDFLASWNWKQFAYLYGSEEAFNRMKIIICKLHTCDGEEPVQQHIRPRTAKEASSRRPPSPPIVHGFIDVDDPEQLCIVLKSIDIHLSLRAERNVIIDLGGPPVDATKSGRERLSIVFTWLRRMGMMRAEYNYLLVDFDLFELSFDLYQRSGVNITGFHVLEYQDPLVAKFAVDWRDSGMSLHDVAFMLDAMELARQTKRVTNSIVENLPLRNISNDRPKCYTQRGTLVSKELVQRWVPGDEVSKWLLHQEISGQSGILRFDPLTCSRTGYSLVLSSAFGSLETRTIAKWSLHSGWVLPSDATKPSFFNRRHIHGMKEKVHESLNYNNILEVFRLQNKTLRVVSVLSKPFMMHGNNVPETVTAGRHNFAGYCKELADRIFDHLNLNYEIHLVKDGLYGALDPTTNAWNGMVGEVLRGEADLIIAPLTMSISRAKYIDFTEPFMNFGLSLMLRKPGKTKPGMFSFLSPLKNSVWLCTAAATVVVALALTLIAFISPKERMRPDANLGLSLGNSLWFSFASFVHEGIDIFPISASTRVFAFMWRYFCLVIMAYYTANLAAALSVERLISPINSIKDFAEYKDLPIKVGTLDSGSTKDFFATSTDHVYKTIYQSMLKDPSVFVPTMQAGFDRVRNSAYAFVVESKMNEFINHRQPCDTMMVGGTFGSKAYSIGVSSNRPDMRIFKEHITDAILRLREEQILAKMYKEWWIEKGECNDAKDGPTCEPLALVNLSGVFYILISGLGLAIIIGALLFMCHLKRYERLQQSYRRLAVGNPLTRQAE</sequence>
<dbReference type="GO" id="GO:0005886">
    <property type="term" value="C:plasma membrane"/>
    <property type="evidence" value="ECO:0007669"/>
    <property type="project" value="UniProtKB-SubCell"/>
</dbReference>
<evidence type="ECO:0000259" key="18">
    <source>
        <dbReference type="SMART" id="SM00079"/>
    </source>
</evidence>
<dbReference type="InterPro" id="IPR001320">
    <property type="entry name" value="Iontro_rcpt_C"/>
</dbReference>
<feature type="transmembrane region" description="Helical" evidence="16">
    <location>
        <begin position="717"/>
        <end position="736"/>
    </location>
</feature>
<keyword evidence="5 16" id="KW-1133">Transmembrane helix</keyword>
<dbReference type="InterPro" id="IPR001508">
    <property type="entry name" value="Iono_Glu_rcpt_met"/>
</dbReference>
<dbReference type="GO" id="GO:0015276">
    <property type="term" value="F:ligand-gated monoatomic ion channel activity"/>
    <property type="evidence" value="ECO:0007669"/>
    <property type="project" value="InterPro"/>
</dbReference>
<protein>
    <submittedName>
        <fullName evidence="22">Glutamate receptor</fullName>
    </submittedName>
</protein>
<feature type="domain" description="Ionotropic glutamate receptor C-terminal" evidence="18">
    <location>
        <begin position="513"/>
        <end position="882"/>
    </location>
</feature>
<dbReference type="Gene3D" id="3.40.190.10">
    <property type="entry name" value="Periplasmic binding protein-like II"/>
    <property type="match status" value="2"/>
</dbReference>
<evidence type="ECO:0000256" key="6">
    <source>
        <dbReference type="ARBA" id="ARBA00023065"/>
    </source>
</evidence>
<dbReference type="PANTHER" id="PTHR18966">
    <property type="entry name" value="IONOTROPIC GLUTAMATE RECEPTOR"/>
    <property type="match status" value="1"/>
</dbReference>
<keyword evidence="11" id="KW-0407">Ion channel</keyword>
<evidence type="ECO:0000256" key="12">
    <source>
        <dbReference type="PIRSR" id="PIRSR601508-1"/>
    </source>
</evidence>
<feature type="binding site" evidence="12">
    <location>
        <position position="599"/>
    </location>
    <ligand>
        <name>L-glutamate</name>
        <dbReference type="ChEBI" id="CHEBI:29985"/>
    </ligand>
</feature>
<dbReference type="Gene3D" id="1.10.287.70">
    <property type="match status" value="1"/>
</dbReference>
<keyword evidence="21" id="KW-1185">Reference proteome</keyword>
<evidence type="ECO:0000256" key="17">
    <source>
        <dbReference type="SAM" id="SignalP"/>
    </source>
</evidence>
<evidence type="ECO:0000256" key="16">
    <source>
        <dbReference type="SAM" id="Phobius"/>
    </source>
</evidence>
<evidence type="ECO:0000256" key="2">
    <source>
        <dbReference type="ARBA" id="ARBA00022448"/>
    </source>
</evidence>
<dbReference type="Pfam" id="PF10613">
    <property type="entry name" value="Lig_chan-Glu_bd"/>
    <property type="match status" value="1"/>
</dbReference>
<dbReference type="SUPFAM" id="SSF81324">
    <property type="entry name" value="Voltage-gated potassium channels"/>
    <property type="match status" value="1"/>
</dbReference>
<keyword evidence="4 16" id="KW-0812">Transmembrane</keyword>
<dbReference type="SUPFAM" id="SSF53850">
    <property type="entry name" value="Periplasmic binding protein-like II"/>
    <property type="match status" value="1"/>
</dbReference>
<dbReference type="STRING" id="70667.A0A183T8N5"/>
<dbReference type="WBParaSite" id="SSLN_0001333101-mRNA-1">
    <property type="protein sequence ID" value="SSLN_0001333101-mRNA-1"/>
    <property type="gene ID" value="SSLN_0001333101"/>
</dbReference>
<evidence type="ECO:0000256" key="3">
    <source>
        <dbReference type="ARBA" id="ARBA00022475"/>
    </source>
</evidence>
<reference evidence="22" key="1">
    <citation type="submission" date="2016-06" db="UniProtKB">
        <authorList>
            <consortium name="WormBaseParasite"/>
        </authorList>
    </citation>
    <scope>IDENTIFICATION</scope>
</reference>
<keyword evidence="6" id="KW-0406">Ion transport</keyword>
<dbReference type="SMART" id="SM00918">
    <property type="entry name" value="Lig_chan-Glu_bd"/>
    <property type="match status" value="1"/>
</dbReference>
<dbReference type="Pfam" id="PF00060">
    <property type="entry name" value="Lig_chan"/>
    <property type="match status" value="1"/>
</dbReference>
<dbReference type="GO" id="GO:0038023">
    <property type="term" value="F:signaling receptor activity"/>
    <property type="evidence" value="ECO:0007669"/>
    <property type="project" value="InterPro"/>
</dbReference>
<comment type="subcellular location">
    <subcellularLocation>
        <location evidence="1">Cell membrane</location>
        <topology evidence="1">Multi-pass membrane protein</topology>
    </subcellularLocation>
</comment>
<dbReference type="FunFam" id="1.10.287.70:FF:000143">
    <property type="entry name" value="Probable glutamate receptor"/>
    <property type="match status" value="1"/>
</dbReference>
<feature type="region of interest" description="Disordered" evidence="15">
    <location>
        <begin position="215"/>
        <end position="238"/>
    </location>
</feature>
<evidence type="ECO:0000256" key="7">
    <source>
        <dbReference type="ARBA" id="ARBA00023136"/>
    </source>
</evidence>
<feature type="binding site" evidence="12">
    <location>
        <position position="766"/>
    </location>
    <ligand>
        <name>L-glutamate</name>
        <dbReference type="ChEBI" id="CHEBI:29985"/>
    </ligand>
</feature>
<evidence type="ECO:0000256" key="8">
    <source>
        <dbReference type="ARBA" id="ARBA00023170"/>
    </source>
</evidence>
<dbReference type="InterPro" id="IPR015683">
    <property type="entry name" value="Ionotropic_Glu_rcpt"/>
</dbReference>
<evidence type="ECO:0000256" key="15">
    <source>
        <dbReference type="SAM" id="MobiDB-lite"/>
    </source>
</evidence>
<evidence type="ECO:0000256" key="4">
    <source>
        <dbReference type="ARBA" id="ARBA00022692"/>
    </source>
</evidence>
<keyword evidence="7 16" id="KW-0472">Membrane</keyword>
<feature type="domain" description="Ionotropic glutamate receptor L-glutamate and glycine-binding" evidence="19">
    <location>
        <begin position="523"/>
        <end position="590"/>
    </location>
</feature>
<evidence type="ECO:0000256" key="11">
    <source>
        <dbReference type="ARBA" id="ARBA00023303"/>
    </source>
</evidence>
<dbReference type="PRINTS" id="PR00177">
    <property type="entry name" value="NMDARECEPTOR"/>
</dbReference>
<evidence type="ECO:0000256" key="10">
    <source>
        <dbReference type="ARBA" id="ARBA00023286"/>
    </source>
</evidence>
<keyword evidence="3" id="KW-1003">Cell membrane</keyword>
<accession>A0A183T8N5</accession>
<keyword evidence="10" id="KW-1071">Ligand-gated ion channel</keyword>
<name>A0A183T8N5_SCHSO</name>
<dbReference type="AlphaFoldDB" id="A0A183T8N5"/>
<feature type="transmembrane region" description="Helical" evidence="16">
    <location>
        <begin position="646"/>
        <end position="667"/>
    </location>
</feature>
<feature type="binding site" evidence="12">
    <location>
        <position position="767"/>
    </location>
    <ligand>
        <name>L-glutamate</name>
        <dbReference type="ChEBI" id="CHEBI:29985"/>
    </ligand>
</feature>
<dbReference type="OrthoDB" id="5984008at2759"/>
<keyword evidence="17" id="KW-0732">Signal</keyword>
<dbReference type="EMBL" id="UYSU01037577">
    <property type="protein sequence ID" value="VDL99218.1"/>
    <property type="molecule type" value="Genomic_DNA"/>
</dbReference>
<evidence type="ECO:0000256" key="13">
    <source>
        <dbReference type="PIRSR" id="PIRSR601508-2"/>
    </source>
</evidence>
<evidence type="ECO:0000313" key="21">
    <source>
        <dbReference type="Proteomes" id="UP000275846"/>
    </source>
</evidence>
<organism evidence="22">
    <name type="scientific">Schistocephalus solidus</name>
    <name type="common">Tapeworm</name>
    <dbReference type="NCBI Taxonomy" id="70667"/>
    <lineage>
        <taxon>Eukaryota</taxon>
        <taxon>Metazoa</taxon>
        <taxon>Spiralia</taxon>
        <taxon>Lophotrochozoa</taxon>
        <taxon>Platyhelminthes</taxon>
        <taxon>Cestoda</taxon>
        <taxon>Eucestoda</taxon>
        <taxon>Diphyllobothriidea</taxon>
        <taxon>Diphyllobothriidae</taxon>
        <taxon>Schistocephalus</taxon>
    </lineage>
</organism>
<reference evidence="20 21" key="2">
    <citation type="submission" date="2018-11" db="EMBL/GenBank/DDBJ databases">
        <authorList>
            <consortium name="Pathogen Informatics"/>
        </authorList>
    </citation>
    <scope>NUCLEOTIDE SEQUENCE [LARGE SCALE GENOMIC DNA]</scope>
    <source>
        <strain evidence="20 21">NST_G2</strain>
    </source>
</reference>
<feature type="disulfide bond" evidence="14">
    <location>
        <begin position="827"/>
        <end position="886"/>
    </location>
</feature>
<feature type="signal peptide" evidence="17">
    <location>
        <begin position="1"/>
        <end position="25"/>
    </location>
</feature>
<dbReference type="SMART" id="SM00079">
    <property type="entry name" value="PBPe"/>
    <property type="match status" value="1"/>
</dbReference>
<evidence type="ECO:0000313" key="22">
    <source>
        <dbReference type="WBParaSite" id="SSLN_0001333101-mRNA-1"/>
    </source>
</evidence>
<keyword evidence="2" id="KW-0813">Transport</keyword>
<dbReference type="FunFam" id="3.40.190.10:FF:000024">
    <property type="entry name" value="Glutamate receptor, ionotropic, delta 1"/>
    <property type="match status" value="1"/>
</dbReference>
<feature type="binding site" evidence="12">
    <location>
        <position position="601"/>
    </location>
    <ligand>
        <name>L-glutamate</name>
        <dbReference type="ChEBI" id="CHEBI:29985"/>
    </ligand>
</feature>
<keyword evidence="9" id="KW-0325">Glycoprotein</keyword>
<feature type="chain" id="PRO_5043141453" evidence="17">
    <location>
        <begin position="26"/>
        <end position="953"/>
    </location>
</feature>